<name>A0A447TCE2_CHRVL</name>
<dbReference type="GO" id="GO:0008882">
    <property type="term" value="F:[glutamate-ammonia-ligase] adenylyltransferase activity"/>
    <property type="evidence" value="ECO:0007669"/>
    <property type="project" value="InterPro"/>
</dbReference>
<dbReference type="Proteomes" id="UP000275777">
    <property type="component" value="Chromosome"/>
</dbReference>
<protein>
    <submittedName>
        <fullName evidence="2">Bifunctional glutamine-synthetase adenylyltransferase/deadenyltransferase</fullName>
    </submittedName>
</protein>
<accession>A0A447TCE2</accession>
<dbReference type="InterPro" id="IPR005190">
    <property type="entry name" value="GlnE_rpt_dom"/>
</dbReference>
<evidence type="ECO:0000313" key="3">
    <source>
        <dbReference type="Proteomes" id="UP000275777"/>
    </source>
</evidence>
<organism evidence="2 3">
    <name type="scientific">Chromobacterium violaceum</name>
    <dbReference type="NCBI Taxonomy" id="536"/>
    <lineage>
        <taxon>Bacteria</taxon>
        <taxon>Pseudomonadati</taxon>
        <taxon>Pseudomonadota</taxon>
        <taxon>Betaproteobacteria</taxon>
        <taxon>Neisseriales</taxon>
        <taxon>Chromobacteriaceae</taxon>
        <taxon>Chromobacterium</taxon>
    </lineage>
</organism>
<keyword evidence="2" id="KW-0808">Transferase</keyword>
<gene>
    <name evidence="2" type="ORF">NCTC9695_03003</name>
</gene>
<dbReference type="SUPFAM" id="SSF81301">
    <property type="entry name" value="Nucleotidyltransferase"/>
    <property type="match status" value="1"/>
</dbReference>
<feature type="domain" description="Glutamate-ammonia ligase adenylyltransferase repeated" evidence="1">
    <location>
        <begin position="1"/>
        <end position="28"/>
    </location>
</feature>
<proteinExistence type="predicted"/>
<dbReference type="InterPro" id="IPR043519">
    <property type="entry name" value="NT_sf"/>
</dbReference>
<dbReference type="Gene3D" id="3.30.460.10">
    <property type="entry name" value="Beta Polymerase, domain 2"/>
    <property type="match status" value="1"/>
</dbReference>
<dbReference type="AlphaFoldDB" id="A0A447TCE2"/>
<sequence>MGKRLIALLNDATADGQVFRVDMRLRPTAIPARW</sequence>
<dbReference type="Pfam" id="PF03710">
    <property type="entry name" value="GlnE"/>
    <property type="match status" value="1"/>
</dbReference>
<evidence type="ECO:0000313" key="2">
    <source>
        <dbReference type="EMBL" id="VEB42553.1"/>
    </source>
</evidence>
<keyword evidence="2" id="KW-0548">Nucleotidyltransferase</keyword>
<evidence type="ECO:0000259" key="1">
    <source>
        <dbReference type="Pfam" id="PF03710"/>
    </source>
</evidence>
<reference evidence="2 3" key="1">
    <citation type="submission" date="2018-12" db="EMBL/GenBank/DDBJ databases">
        <authorList>
            <consortium name="Pathogen Informatics"/>
        </authorList>
    </citation>
    <scope>NUCLEOTIDE SEQUENCE [LARGE SCALE GENOMIC DNA]</scope>
    <source>
        <strain evidence="2 3">NCTC9695</strain>
    </source>
</reference>
<dbReference type="EMBL" id="LR134182">
    <property type="protein sequence ID" value="VEB42553.1"/>
    <property type="molecule type" value="Genomic_DNA"/>
</dbReference>